<proteinExistence type="predicted"/>
<evidence type="ECO:0000313" key="3">
    <source>
        <dbReference type="Proteomes" id="UP000217199"/>
    </source>
</evidence>
<name>A0A286UX10_9AGAM</name>
<dbReference type="AlphaFoldDB" id="A0A286UX10"/>
<reference evidence="2 3" key="1">
    <citation type="journal article" date="2017" name="Mol. Ecol.">
        <title>Comparative and population genomic landscape of Phellinus noxius: A hypervariable fungus causing root rot in trees.</title>
        <authorList>
            <person name="Chung C.L."/>
            <person name="Lee T.J."/>
            <person name="Akiba M."/>
            <person name="Lee H.H."/>
            <person name="Kuo T.H."/>
            <person name="Liu D."/>
            <person name="Ke H.M."/>
            <person name="Yokoi T."/>
            <person name="Roa M.B."/>
            <person name="Lu M.J."/>
            <person name="Chang Y.Y."/>
            <person name="Ann P.J."/>
            <person name="Tsai J.N."/>
            <person name="Chen C.Y."/>
            <person name="Tzean S.S."/>
            <person name="Ota Y."/>
            <person name="Hattori T."/>
            <person name="Sahashi N."/>
            <person name="Liou R.F."/>
            <person name="Kikuchi T."/>
            <person name="Tsai I.J."/>
        </authorList>
    </citation>
    <scope>NUCLEOTIDE SEQUENCE [LARGE SCALE GENOMIC DNA]</scope>
    <source>
        <strain evidence="2 3">FFPRI411160</strain>
    </source>
</reference>
<gene>
    <name evidence="2" type="ORF">PNOK_0119400</name>
</gene>
<dbReference type="InParanoid" id="A0A286UX10"/>
<keyword evidence="1" id="KW-1133">Transmembrane helix</keyword>
<accession>A0A286UX10</accession>
<dbReference type="STRING" id="2282107.A0A286UX10"/>
<sequence length="240" mass="24428">MLAGMPILKKSAPECFDLTSQKTCRKEQISRELSYHKEMLRDKEKNRFQLTLKMLTAITLAILCASAHAALLPSSIGLSTSLGISDLPLPTSLSLPIPANAAVTPAISVPSVSVPDLPTGITTDLPISVPSVSVPSVSIPDGVSSILSSISLPVSVPDSVTTILSGVSVPSVSIPDISTAIPTDVTSILSGLPVTVPSVSVPSASIPSISVPSLPTDVTSILSGLPVTVPSISVPAVPTA</sequence>
<dbReference type="Proteomes" id="UP000217199">
    <property type="component" value="Unassembled WGS sequence"/>
</dbReference>
<keyword evidence="1" id="KW-0812">Transmembrane</keyword>
<feature type="transmembrane region" description="Helical" evidence="1">
    <location>
        <begin position="50"/>
        <end position="71"/>
    </location>
</feature>
<evidence type="ECO:0000313" key="2">
    <source>
        <dbReference type="EMBL" id="PAV24126.1"/>
    </source>
</evidence>
<keyword evidence="3" id="KW-1185">Reference proteome</keyword>
<protein>
    <submittedName>
        <fullName evidence="2">PPE family PPE24</fullName>
    </submittedName>
</protein>
<evidence type="ECO:0000256" key="1">
    <source>
        <dbReference type="SAM" id="Phobius"/>
    </source>
</evidence>
<comment type="caution">
    <text evidence="2">The sequence shown here is derived from an EMBL/GenBank/DDBJ whole genome shotgun (WGS) entry which is preliminary data.</text>
</comment>
<dbReference type="EMBL" id="NBII01000001">
    <property type="protein sequence ID" value="PAV24126.1"/>
    <property type="molecule type" value="Genomic_DNA"/>
</dbReference>
<organism evidence="2 3">
    <name type="scientific">Pyrrhoderma noxium</name>
    <dbReference type="NCBI Taxonomy" id="2282107"/>
    <lineage>
        <taxon>Eukaryota</taxon>
        <taxon>Fungi</taxon>
        <taxon>Dikarya</taxon>
        <taxon>Basidiomycota</taxon>
        <taxon>Agaricomycotina</taxon>
        <taxon>Agaricomycetes</taxon>
        <taxon>Hymenochaetales</taxon>
        <taxon>Hymenochaetaceae</taxon>
        <taxon>Pyrrhoderma</taxon>
    </lineage>
</organism>
<keyword evidence="1" id="KW-0472">Membrane</keyword>